<evidence type="ECO:0000256" key="5">
    <source>
        <dbReference type="ARBA" id="ARBA00022737"/>
    </source>
</evidence>
<dbReference type="GO" id="GO:1990575">
    <property type="term" value="P:mitochondrial L-ornithine transmembrane transport"/>
    <property type="evidence" value="ECO:0007669"/>
    <property type="project" value="TreeGrafter"/>
</dbReference>
<keyword evidence="3 10" id="KW-0813">Transport</keyword>
<evidence type="ECO:0000256" key="7">
    <source>
        <dbReference type="ARBA" id="ARBA00023128"/>
    </source>
</evidence>
<dbReference type="InterPro" id="IPR023395">
    <property type="entry name" value="MCP_dom_sf"/>
</dbReference>
<dbReference type="OrthoDB" id="14252at2759"/>
<dbReference type="AlphaFoldDB" id="A0A7J6USI5"/>
<evidence type="ECO:0000256" key="9">
    <source>
        <dbReference type="PROSITE-ProRule" id="PRU00282"/>
    </source>
</evidence>
<dbReference type="PROSITE" id="PS50920">
    <property type="entry name" value="SOLCAR"/>
    <property type="match status" value="3"/>
</dbReference>
<dbReference type="InterPro" id="IPR050567">
    <property type="entry name" value="Mitochondrial_Carrier"/>
</dbReference>
<evidence type="ECO:0000313" key="12">
    <source>
        <dbReference type="Proteomes" id="UP000554482"/>
    </source>
</evidence>
<dbReference type="Gene3D" id="1.50.40.10">
    <property type="entry name" value="Mitochondrial carrier domain"/>
    <property type="match status" value="1"/>
</dbReference>
<proteinExistence type="inferred from homology"/>
<gene>
    <name evidence="11" type="ORF">FRX31_035183</name>
</gene>
<keyword evidence="4 9" id="KW-0812">Transmembrane</keyword>
<comment type="subcellular location">
    <subcellularLocation>
        <location evidence="1">Mitochondrion membrane</location>
        <topology evidence="1">Multi-pass membrane protein</topology>
    </subcellularLocation>
</comment>
<dbReference type="SUPFAM" id="SSF103506">
    <property type="entry name" value="Mitochondrial carrier"/>
    <property type="match status" value="1"/>
</dbReference>
<dbReference type="GO" id="GO:0000064">
    <property type="term" value="F:L-ornithine transmembrane transporter activity"/>
    <property type="evidence" value="ECO:0007669"/>
    <property type="project" value="TreeGrafter"/>
</dbReference>
<dbReference type="PANTHER" id="PTHR45624:SF12">
    <property type="entry name" value="MITOCHONDRIAL ORNITHINE TRANSPORTER 1"/>
    <property type="match status" value="1"/>
</dbReference>
<dbReference type="InterPro" id="IPR018108">
    <property type="entry name" value="MCP_transmembrane"/>
</dbReference>
<keyword evidence="5" id="KW-0677">Repeat</keyword>
<accession>A0A7J6USI5</accession>
<dbReference type="Pfam" id="PF00153">
    <property type="entry name" value="Mito_carr"/>
    <property type="match status" value="3"/>
</dbReference>
<keyword evidence="6" id="KW-1133">Transmembrane helix</keyword>
<reference evidence="11 12" key="1">
    <citation type="submission" date="2020-06" db="EMBL/GenBank/DDBJ databases">
        <title>Transcriptomic and genomic resources for Thalictrum thalictroides and T. hernandezii: Facilitating candidate gene discovery in an emerging model plant lineage.</title>
        <authorList>
            <person name="Arias T."/>
            <person name="Riano-Pachon D.M."/>
            <person name="Di Stilio V.S."/>
        </authorList>
    </citation>
    <scope>NUCLEOTIDE SEQUENCE [LARGE SCALE GENOMIC DNA]</scope>
    <source>
        <strain evidence="12">cv. WT478/WT964</strain>
        <tissue evidence="11">Leaves</tissue>
    </source>
</reference>
<comment type="caution">
    <text evidence="11">The sequence shown here is derived from an EMBL/GenBank/DDBJ whole genome shotgun (WGS) entry which is preliminary data.</text>
</comment>
<evidence type="ECO:0000256" key="1">
    <source>
        <dbReference type="ARBA" id="ARBA00004225"/>
    </source>
</evidence>
<feature type="repeat" description="Solcar" evidence="9">
    <location>
        <begin position="162"/>
        <end position="258"/>
    </location>
</feature>
<evidence type="ECO:0000256" key="3">
    <source>
        <dbReference type="ARBA" id="ARBA00022448"/>
    </source>
</evidence>
<dbReference type="Proteomes" id="UP000554482">
    <property type="component" value="Unassembled WGS sequence"/>
</dbReference>
<evidence type="ECO:0000313" key="11">
    <source>
        <dbReference type="EMBL" id="KAF5175232.1"/>
    </source>
</evidence>
<comment type="similarity">
    <text evidence="2 10">Belongs to the mitochondrial carrier (TC 2.A.29) family.</text>
</comment>
<evidence type="ECO:0000256" key="4">
    <source>
        <dbReference type="ARBA" id="ARBA00022692"/>
    </source>
</evidence>
<evidence type="ECO:0000256" key="6">
    <source>
        <dbReference type="ARBA" id="ARBA00022989"/>
    </source>
</evidence>
<evidence type="ECO:0000256" key="2">
    <source>
        <dbReference type="ARBA" id="ARBA00006375"/>
    </source>
</evidence>
<dbReference type="EMBL" id="JABWDY010044309">
    <property type="protein sequence ID" value="KAF5175232.1"/>
    <property type="molecule type" value="Genomic_DNA"/>
</dbReference>
<keyword evidence="8 9" id="KW-0472">Membrane</keyword>
<evidence type="ECO:0000256" key="8">
    <source>
        <dbReference type="ARBA" id="ARBA00023136"/>
    </source>
</evidence>
<dbReference type="GO" id="GO:0031966">
    <property type="term" value="C:mitochondrial membrane"/>
    <property type="evidence" value="ECO:0007669"/>
    <property type="project" value="UniProtKB-SubCell"/>
</dbReference>
<feature type="repeat" description="Solcar" evidence="9">
    <location>
        <begin position="268"/>
        <end position="355"/>
    </location>
</feature>
<keyword evidence="7" id="KW-0496">Mitochondrion</keyword>
<organism evidence="11 12">
    <name type="scientific">Thalictrum thalictroides</name>
    <name type="common">Rue-anemone</name>
    <name type="synonym">Anemone thalictroides</name>
    <dbReference type="NCBI Taxonomy" id="46969"/>
    <lineage>
        <taxon>Eukaryota</taxon>
        <taxon>Viridiplantae</taxon>
        <taxon>Streptophyta</taxon>
        <taxon>Embryophyta</taxon>
        <taxon>Tracheophyta</taxon>
        <taxon>Spermatophyta</taxon>
        <taxon>Magnoliopsida</taxon>
        <taxon>Ranunculales</taxon>
        <taxon>Ranunculaceae</taxon>
        <taxon>Thalictroideae</taxon>
        <taxon>Thalictrum</taxon>
    </lineage>
</organism>
<name>A0A7J6USI5_THATH</name>
<keyword evidence="12" id="KW-1185">Reference proteome</keyword>
<evidence type="ECO:0000256" key="10">
    <source>
        <dbReference type="RuleBase" id="RU000488"/>
    </source>
</evidence>
<feature type="repeat" description="Solcar" evidence="9">
    <location>
        <begin position="62"/>
        <end position="153"/>
    </location>
</feature>
<protein>
    <submittedName>
        <fullName evidence="11">Mitochondrial carnitine/acylcarnitine carrier-like protein</fullName>
    </submittedName>
</protein>
<dbReference type="FunFam" id="1.50.40.10:FF:000050">
    <property type="entry name" value="mitochondrial carnitine/acylcarnitine carrier-like protein"/>
    <property type="match status" value="1"/>
</dbReference>
<dbReference type="PANTHER" id="PTHR45624">
    <property type="entry name" value="MITOCHONDRIAL BASIC AMINO ACIDS TRANSPORTER-RELATED"/>
    <property type="match status" value="1"/>
</dbReference>
<sequence>MFQGLGCSPIKAVRELGSERRETVRSISGVGVRALRGPFPSTRGPGRTHLWCTSYRAHVPMGDVAKDLTAGTVGGAAQLIVGHPFDTIKVKLQSQPTPLPGQLPKYAGAMDAVKQTIAAEGLGGLYKGMGAPLATVAAFNAVLFTVRGQLESLLRTEPGSRLSIKQQIVCGAGAGVAVSFLACPTELIKCRLQAQSALADLSSSGGGVKYGGPMDVAKHVLRSEGGMIGLFKGLVPTFAREIPGNAAMFGVYEGVKQLIAGGQDTSQLGRGSMVLAGGLAGASFWCMVYPTDVVKSVIQVDDYKNPKFSGSVDAFKKILKSEGVKGLYKGFGPAMARSVPANAACFLAYEVTRSSLG</sequence>